<dbReference type="SUPFAM" id="SSF88697">
    <property type="entry name" value="PUA domain-like"/>
    <property type="match status" value="1"/>
</dbReference>
<dbReference type="OrthoDB" id="2149705at2759"/>
<sequence>MGPQTDRSDIIISIHPEHVERIAAGTKNHEFRDYRIPQTVSRIWIYVTKPVCELQYMAIISEAKQPGEINDEKGVGNAEFNKGKMSKFAYELQQVYQLNNPVSIETMKENGWVGAPPQKYIYVPPAVVGQLMGNLRCALFFDEHDQHDVGISVSQEVEMQLRSDITHATQLLSSDGIEMVPSSQEPTPRQNNSHSKPESFAKPMLPVKSGPTTRSQATPTKRNNDTFIRPSQATTVSEVSSPPPAQTPEKSSVPRRPQPCSSVPTLPDDLDADVDVDESPIALRLPQGQGQGQFSIGSSQVLLQDSLINDDDVRRPPVGWESDGE</sequence>
<dbReference type="GeneID" id="19328072"/>
<dbReference type="Proteomes" id="UP000014074">
    <property type="component" value="Unassembled WGS sequence"/>
</dbReference>
<dbReference type="KEGG" id="tmn:UCRPA7_7323"/>
<gene>
    <name evidence="2" type="ORF">UCRPA7_7323</name>
</gene>
<feature type="compositionally biased region" description="Acidic residues" evidence="1">
    <location>
        <begin position="268"/>
        <end position="278"/>
    </location>
</feature>
<evidence type="ECO:0000313" key="3">
    <source>
        <dbReference type="Proteomes" id="UP000014074"/>
    </source>
</evidence>
<protein>
    <submittedName>
        <fullName evidence="2">Uncharacterized protein</fullName>
    </submittedName>
</protein>
<evidence type="ECO:0000256" key="1">
    <source>
        <dbReference type="SAM" id="MobiDB-lite"/>
    </source>
</evidence>
<name>R8BD52_PHAM7</name>
<feature type="region of interest" description="Disordered" evidence="1">
    <location>
        <begin position="178"/>
        <end position="278"/>
    </location>
</feature>
<evidence type="ECO:0000313" key="2">
    <source>
        <dbReference type="EMBL" id="EON97217.1"/>
    </source>
</evidence>
<feature type="compositionally biased region" description="Polar residues" evidence="1">
    <location>
        <begin position="181"/>
        <end position="194"/>
    </location>
</feature>
<proteinExistence type="predicted"/>
<dbReference type="RefSeq" id="XP_007918046.1">
    <property type="nucleotide sequence ID" value="XM_007919855.1"/>
</dbReference>
<organism evidence="2 3">
    <name type="scientific">Phaeoacremonium minimum (strain UCR-PA7)</name>
    <name type="common">Esca disease fungus</name>
    <name type="synonym">Togninia minima</name>
    <dbReference type="NCBI Taxonomy" id="1286976"/>
    <lineage>
        <taxon>Eukaryota</taxon>
        <taxon>Fungi</taxon>
        <taxon>Dikarya</taxon>
        <taxon>Ascomycota</taxon>
        <taxon>Pezizomycotina</taxon>
        <taxon>Sordariomycetes</taxon>
        <taxon>Sordariomycetidae</taxon>
        <taxon>Togniniales</taxon>
        <taxon>Togniniaceae</taxon>
        <taxon>Phaeoacremonium</taxon>
    </lineage>
</organism>
<dbReference type="InterPro" id="IPR015947">
    <property type="entry name" value="PUA-like_sf"/>
</dbReference>
<feature type="compositionally biased region" description="Polar residues" evidence="1">
    <location>
        <begin position="210"/>
        <end position="240"/>
    </location>
</feature>
<dbReference type="eggNOG" id="ENOG502SYX6">
    <property type="taxonomic scope" value="Eukaryota"/>
</dbReference>
<dbReference type="HOGENOM" id="CLU_852848_0_0_1"/>
<feature type="region of interest" description="Disordered" evidence="1">
    <location>
        <begin position="306"/>
        <end position="325"/>
    </location>
</feature>
<dbReference type="EMBL" id="KB933277">
    <property type="protein sequence ID" value="EON97217.1"/>
    <property type="molecule type" value="Genomic_DNA"/>
</dbReference>
<reference evidence="3" key="1">
    <citation type="journal article" date="2013" name="Genome Announc.">
        <title>Draft genome sequence of the ascomycete Phaeoacremonium aleophilum strain UCR-PA7, a causal agent of the esca disease complex in grapevines.</title>
        <authorList>
            <person name="Blanco-Ulate B."/>
            <person name="Rolshausen P."/>
            <person name="Cantu D."/>
        </authorList>
    </citation>
    <scope>NUCLEOTIDE SEQUENCE [LARGE SCALE GENOMIC DNA]</scope>
    <source>
        <strain evidence="3">UCR-PA7</strain>
    </source>
</reference>
<dbReference type="AlphaFoldDB" id="R8BD52"/>
<accession>R8BD52</accession>
<keyword evidence="3" id="KW-1185">Reference proteome</keyword>